<comment type="caution">
    <text evidence="6">The sequence shown here is derived from an EMBL/GenBank/DDBJ whole genome shotgun (WGS) entry which is preliminary data.</text>
</comment>
<proteinExistence type="predicted"/>
<dbReference type="Proteomes" id="UP000026922">
    <property type="component" value="Unassembled WGS sequence"/>
</dbReference>
<dbReference type="PANTHER" id="PTHR43378">
    <property type="entry name" value="UDP-3-O-ACYLGLUCOSAMINE N-ACYLTRANSFERASE"/>
    <property type="match status" value="1"/>
</dbReference>
<keyword evidence="3 6" id="KW-0808">Transferase</keyword>
<dbReference type="GO" id="GO:0016020">
    <property type="term" value="C:membrane"/>
    <property type="evidence" value="ECO:0007669"/>
    <property type="project" value="GOC"/>
</dbReference>
<dbReference type="Pfam" id="PF00132">
    <property type="entry name" value="Hexapep"/>
    <property type="match status" value="2"/>
</dbReference>
<dbReference type="InterPro" id="IPR001451">
    <property type="entry name" value="Hexapep"/>
</dbReference>
<dbReference type="PANTHER" id="PTHR43378:SF2">
    <property type="entry name" value="UDP-3-O-ACYLGLUCOSAMINE N-ACYLTRANSFERASE 1, MITOCHONDRIAL-RELATED"/>
    <property type="match status" value="1"/>
</dbReference>
<evidence type="ECO:0000313" key="7">
    <source>
        <dbReference type="Proteomes" id="UP000026922"/>
    </source>
</evidence>
<keyword evidence="1" id="KW-0444">Lipid biosynthesis</keyword>
<dbReference type="AlphaFoldDB" id="A0A061JGF3"/>
<dbReference type="EMBL" id="ARPM03000114">
    <property type="protein sequence ID" value="ETZ05121.1"/>
    <property type="molecule type" value="Genomic_DNA"/>
</dbReference>
<evidence type="ECO:0000256" key="1">
    <source>
        <dbReference type="ARBA" id="ARBA00022516"/>
    </source>
</evidence>
<dbReference type="NCBIfam" id="TIGR01853">
    <property type="entry name" value="lipid_A_lpxD"/>
    <property type="match status" value="1"/>
</dbReference>
<keyword evidence="4" id="KW-0443">Lipid metabolism</keyword>
<keyword evidence="5 6" id="KW-0012">Acyltransferase</keyword>
<dbReference type="RefSeq" id="WP_006304199.1">
    <property type="nucleotide sequence ID" value="NZ_ARPM03000114.1"/>
</dbReference>
<evidence type="ECO:0000256" key="4">
    <source>
        <dbReference type="ARBA" id="ARBA00023098"/>
    </source>
</evidence>
<name>A0A061JGF3_9PROT</name>
<accession>A0A061JGF3</accession>
<keyword evidence="2" id="KW-0441">Lipid A biosynthesis</keyword>
<dbReference type="CDD" id="cd03352">
    <property type="entry name" value="LbH_LpxD"/>
    <property type="match status" value="1"/>
</dbReference>
<evidence type="ECO:0000256" key="3">
    <source>
        <dbReference type="ARBA" id="ARBA00022679"/>
    </source>
</evidence>
<evidence type="ECO:0000256" key="2">
    <source>
        <dbReference type="ARBA" id="ARBA00022556"/>
    </source>
</evidence>
<sequence>MSFVFDIEFISKHTGVLGAALEKKFSGVASFGSANRDQVTSLDRLDLLKDGKQCNAGACFVRPEHKDFLPDHTIPLLCQTPWECCVRLMRALSAEFFLDSQGDRGIHPSAWVHPDAFVPDSCTVGPFVVIEEGAILGQGCILGAHVLIGKNVNMGKDCRIDSHVSICHAYLGDRVCVRSGARIGQPGFGFVVTGSGPVDVPHWGKVRIGSDVVLGANTTIDRGTLDDTLIGDGTRIDNLVQVAHNVQLGKNVVLVAQTGISGSCHIEDQCMLGGQVGVAPGVCLKAGTAVAAKSGVMRSTESGAQIAGIPAMPIQQWKRQVIYLKRLFSNDKG</sequence>
<protein>
    <submittedName>
        <fullName evidence="6">UDP-3-O-acylglucosamine N-acyltransferase</fullName>
    </submittedName>
</protein>
<organism evidence="6 7">
    <name type="scientific">Holospora undulata HU1</name>
    <dbReference type="NCBI Taxonomy" id="1321371"/>
    <lineage>
        <taxon>Bacteria</taxon>
        <taxon>Pseudomonadati</taxon>
        <taxon>Pseudomonadota</taxon>
        <taxon>Alphaproteobacteria</taxon>
        <taxon>Holosporales</taxon>
        <taxon>Holosporaceae</taxon>
        <taxon>Holospora</taxon>
    </lineage>
</organism>
<dbReference type="InterPro" id="IPR007691">
    <property type="entry name" value="LpxD"/>
</dbReference>
<dbReference type="GO" id="GO:0009245">
    <property type="term" value="P:lipid A biosynthetic process"/>
    <property type="evidence" value="ECO:0007669"/>
    <property type="project" value="UniProtKB-KW"/>
</dbReference>
<keyword evidence="7" id="KW-1185">Reference proteome</keyword>
<dbReference type="InterPro" id="IPR011004">
    <property type="entry name" value="Trimer_LpxA-like_sf"/>
</dbReference>
<dbReference type="Gene3D" id="3.40.1390.10">
    <property type="entry name" value="MurE/MurF, N-terminal domain"/>
    <property type="match status" value="1"/>
</dbReference>
<dbReference type="SUPFAM" id="SSF51161">
    <property type="entry name" value="Trimeric LpxA-like enzymes"/>
    <property type="match status" value="1"/>
</dbReference>
<reference evidence="6 7" key="1">
    <citation type="journal article" date="2013" name="Genome Announc.">
        <title>Draft Genome Sequence of Holospora undulata Strain HU1, a Micronucleus-Specific Symbiont of the Ciliate Paramecium caudatum.</title>
        <authorList>
            <person name="Dohra H."/>
            <person name="Suzuki H."/>
            <person name="Suzuki T."/>
            <person name="Tanaka K."/>
            <person name="Fujishima M."/>
        </authorList>
    </citation>
    <scope>NUCLEOTIDE SEQUENCE [LARGE SCALE GENOMIC DNA]</scope>
    <source>
        <strain evidence="6 7">HU1</strain>
    </source>
</reference>
<evidence type="ECO:0000256" key="5">
    <source>
        <dbReference type="ARBA" id="ARBA00023315"/>
    </source>
</evidence>
<dbReference type="GO" id="GO:0016410">
    <property type="term" value="F:N-acyltransferase activity"/>
    <property type="evidence" value="ECO:0007669"/>
    <property type="project" value="InterPro"/>
</dbReference>
<gene>
    <name evidence="6" type="ORF">K737_300472</name>
</gene>
<evidence type="ECO:0000313" key="6">
    <source>
        <dbReference type="EMBL" id="ETZ05121.1"/>
    </source>
</evidence>
<dbReference type="NCBIfam" id="NF002060">
    <property type="entry name" value="PRK00892.1"/>
    <property type="match status" value="1"/>
</dbReference>
<dbReference type="Gene3D" id="2.160.10.10">
    <property type="entry name" value="Hexapeptide repeat proteins"/>
    <property type="match status" value="1"/>
</dbReference>